<sequence>MNLKKLFVVGSVLVMAWTTANAELVNGVRQRPNVAKAEKFQADVTYYLFNTKARLFFAGANDWNTRASVADHGYKVKFVVDQMETFPGAYEFTDSVETQKAWKSTFSTADGLAIWVDNATETYRFWDVVEQPDGAYRISNNHLVSESADGKANAEGKYLGWRGSDADTRLYFVDPAAEGAGVDWAFVTEEAYNAWVEAWTPMKDQFNAAAGLLTWIKTAEEKSIDVSDEKAIYANEDATVEALNAAVESIQVKIKNQLANGATVDNPADMTASVNNPGFADGKKTGWSGDDPAFGEGAAEYYQKNFELYQTLKGMPNGVYGVGVQGFYRTSFSGSSYGEWQNKIDVAAKVYAKSGADSLNTAMCYAWDFAQTGDLDELKADGKNWKNANGEVAADERGYIPDNMKAASYVFAASPDNYKKMAYVAVDNGELTIGLKKKDDVPGGSWTMFDNFTLSYFGTAPEAYQMALEKGMPAKTEYSTSNVSEQYIGAYNEAYTKTASDKATFSAAVKAVADANDSIAKNTKLWADLQAKRDEAYGMSVNADYSIYDHAWYIGDYLESGTDENDEQVIPMGVNDYLKADAKTGDYDLSNKQIEEMIATLNSLIEALNNEVKEGLKPGTDVTRFLTNPDFEDGKNGWTVVNNGGGNVQHGGNNDNHCFEAWHSTNFDVYQEVNNLPVGLYKLEVNGYVRYLDGQDAINHANEAPENVPIYVYMNDSKTNLVSWLSYPKPESFYKYDATAGTGVNGATYLMQNEENCFPDNMTAASAAFADGGYLQETICMVAEPNTVTRIGVKGTPEAKFWPIFDNFKLTYLGNGVDIVKPQLEDMLTEAKKNESVVTTKTAKTALTNEIAAAEALLAGEDGDAMLEAIDKLQKAINDVTDGKAVCEKFAEFIEDYMQFAQSIDATEALQLGATILENLNACAYDAEDIEAKKLELREMRLKIQLPADYAQGSAQGTDLTPFIQTPGFSMIKDGVETNSNEGWLGTAGSFGPSDQMSNLCLEFYNKEFDMYQDLAGVGSVVLPHGYYSLQVNAFNRPSDSNPAYLYAVAGKDTLDVKTIMLQAEGFDAEGGESAPNNVSSAKACFDEGRYLNTLKFKFEGDTLRIGVKHPVNAGTDWVIMDNFKLFFYGNDNTGVETVINIGKPAKVQYFTLDGRQVSVARKGLFIRKTTMDNGTVVVRKIQK</sequence>
<evidence type="ECO:0000313" key="3">
    <source>
        <dbReference type="Proteomes" id="UP000198779"/>
    </source>
</evidence>
<keyword evidence="3" id="KW-1185">Reference proteome</keyword>
<evidence type="ECO:0000313" key="2">
    <source>
        <dbReference type="EMBL" id="SDG85236.1"/>
    </source>
</evidence>
<dbReference type="STRING" id="645274.SAMN04487901_1119"/>
<organism evidence="2 3">
    <name type="scientific">Prevotella communis</name>
    <dbReference type="NCBI Taxonomy" id="2913614"/>
    <lineage>
        <taxon>Bacteria</taxon>
        <taxon>Pseudomonadati</taxon>
        <taxon>Bacteroidota</taxon>
        <taxon>Bacteroidia</taxon>
        <taxon>Bacteroidales</taxon>
        <taxon>Prevotellaceae</taxon>
        <taxon>Prevotella</taxon>
    </lineage>
</organism>
<name>A0A1G7XMD6_9BACT</name>
<protein>
    <submittedName>
        <fullName evidence="2">Uncharacterized protein</fullName>
    </submittedName>
</protein>
<keyword evidence="1" id="KW-0732">Signal</keyword>
<dbReference type="AlphaFoldDB" id="A0A1G7XMD6"/>
<accession>A0A1G7XMD6</accession>
<evidence type="ECO:0000256" key="1">
    <source>
        <dbReference type="SAM" id="SignalP"/>
    </source>
</evidence>
<dbReference type="Proteomes" id="UP000198779">
    <property type="component" value="Unassembled WGS sequence"/>
</dbReference>
<feature type="chain" id="PRO_5011764182" evidence="1">
    <location>
        <begin position="23"/>
        <end position="1184"/>
    </location>
</feature>
<gene>
    <name evidence="2" type="ORF">SAMN04487901_1119</name>
</gene>
<reference evidence="3" key="1">
    <citation type="submission" date="2016-10" db="EMBL/GenBank/DDBJ databases">
        <authorList>
            <person name="Varghese N."/>
            <person name="Submissions S."/>
        </authorList>
    </citation>
    <scope>NUCLEOTIDE SEQUENCE [LARGE SCALE GENOMIC DNA]</scope>
    <source>
        <strain evidence="3">BP1-148</strain>
    </source>
</reference>
<dbReference type="EMBL" id="FNCQ01000011">
    <property type="protein sequence ID" value="SDG85236.1"/>
    <property type="molecule type" value="Genomic_DNA"/>
</dbReference>
<feature type="signal peptide" evidence="1">
    <location>
        <begin position="1"/>
        <end position="22"/>
    </location>
</feature>
<proteinExistence type="predicted"/>